<organism evidence="3 4">
    <name type="scientific">Berkelbacteria bacterium GW2011_GWA2_46_7</name>
    <dbReference type="NCBI Taxonomy" id="1618335"/>
    <lineage>
        <taxon>Bacteria</taxon>
        <taxon>Candidatus Berkelbacteria</taxon>
    </lineage>
</organism>
<evidence type="ECO:0000313" key="3">
    <source>
        <dbReference type="EMBL" id="KKU43033.1"/>
    </source>
</evidence>
<evidence type="ECO:0000259" key="2">
    <source>
        <dbReference type="Pfam" id="PF26449"/>
    </source>
</evidence>
<dbReference type="EMBL" id="LCMV01000039">
    <property type="protein sequence ID" value="KKU43033.1"/>
    <property type="molecule type" value="Genomic_DNA"/>
</dbReference>
<keyword evidence="1" id="KW-0472">Membrane</keyword>
<keyword evidence="1" id="KW-0812">Transmembrane</keyword>
<feature type="transmembrane region" description="Helical" evidence="1">
    <location>
        <begin position="6"/>
        <end position="28"/>
    </location>
</feature>
<gene>
    <name evidence="3" type="ORF">UX60_C0039G0003</name>
</gene>
<sequence length="304" mass="33750">MSDFLPTYLLYSILAIIIILPLALMWFFRYWQRKDALGDVNSLVCMLVSVPKEATADPHAASEPVKDFKGMIAPMEQFYSALTTIIHQRNFIDWLFSTPAHISFEIYSVGGVITFGIICPKRIRSIVERQTHSFFPNAQISAGAPPKVFSKEQPNISGVVFEQGKNFVLPLKTYQYLEADPLSTITTALTKLQGSGAAAVQLLIRPISDNWRMHTGIASGHVIANKMHLVNRSGTSRVIGTIGEALKAPKPEEASSSYKQRSPAQEEVLKALQEKGNKTGFETIIRVVLLVETVLRRAKDDSKC</sequence>
<evidence type="ECO:0000256" key="1">
    <source>
        <dbReference type="SAM" id="Phobius"/>
    </source>
</evidence>
<feature type="domain" description="DUF8128" evidence="2">
    <location>
        <begin position="64"/>
        <end position="290"/>
    </location>
</feature>
<name>A0A0G1SLV4_9BACT</name>
<dbReference type="InterPro" id="IPR058441">
    <property type="entry name" value="DUF8128"/>
</dbReference>
<protein>
    <recommendedName>
        <fullName evidence="2">DUF8128 domain-containing protein</fullName>
    </recommendedName>
</protein>
<proteinExistence type="predicted"/>
<dbReference type="Pfam" id="PF26449">
    <property type="entry name" value="DUF8128"/>
    <property type="match status" value="1"/>
</dbReference>
<keyword evidence="1" id="KW-1133">Transmembrane helix</keyword>
<evidence type="ECO:0000313" key="4">
    <source>
        <dbReference type="Proteomes" id="UP000034487"/>
    </source>
</evidence>
<reference evidence="3 4" key="1">
    <citation type="journal article" date="2015" name="Nature">
        <title>rRNA introns, odd ribosomes, and small enigmatic genomes across a large radiation of phyla.</title>
        <authorList>
            <person name="Brown C.T."/>
            <person name="Hug L.A."/>
            <person name="Thomas B.C."/>
            <person name="Sharon I."/>
            <person name="Castelle C.J."/>
            <person name="Singh A."/>
            <person name="Wilkins M.J."/>
            <person name="Williams K.H."/>
            <person name="Banfield J.F."/>
        </authorList>
    </citation>
    <scope>NUCLEOTIDE SEQUENCE [LARGE SCALE GENOMIC DNA]</scope>
</reference>
<dbReference type="AlphaFoldDB" id="A0A0G1SLV4"/>
<dbReference type="Proteomes" id="UP000034487">
    <property type="component" value="Unassembled WGS sequence"/>
</dbReference>
<comment type="caution">
    <text evidence="3">The sequence shown here is derived from an EMBL/GenBank/DDBJ whole genome shotgun (WGS) entry which is preliminary data.</text>
</comment>
<accession>A0A0G1SLV4</accession>